<evidence type="ECO:0000259" key="2">
    <source>
        <dbReference type="Pfam" id="PF02481"/>
    </source>
</evidence>
<evidence type="ECO:0000313" key="3">
    <source>
        <dbReference type="EMBL" id="EXM37693.1"/>
    </source>
</evidence>
<dbReference type="InterPro" id="IPR003488">
    <property type="entry name" value="DprA"/>
</dbReference>
<dbReference type="Gene3D" id="3.40.50.450">
    <property type="match status" value="1"/>
</dbReference>
<organism evidence="3 4">
    <name type="scientific">Ruminococcus albus SY3</name>
    <dbReference type="NCBI Taxonomy" id="1341156"/>
    <lineage>
        <taxon>Bacteria</taxon>
        <taxon>Bacillati</taxon>
        <taxon>Bacillota</taxon>
        <taxon>Clostridia</taxon>
        <taxon>Eubacteriales</taxon>
        <taxon>Oscillospiraceae</taxon>
        <taxon>Ruminococcus</taxon>
    </lineage>
</organism>
<accession>A0A011VSU6</accession>
<proteinExistence type="inferred from homology"/>
<dbReference type="GO" id="GO:0009294">
    <property type="term" value="P:DNA-mediated transformation"/>
    <property type="evidence" value="ECO:0007669"/>
    <property type="project" value="InterPro"/>
</dbReference>
<name>A0A011VSU6_RUMAL</name>
<dbReference type="Pfam" id="PF02481">
    <property type="entry name" value="DNA_processg_A"/>
    <property type="match status" value="1"/>
</dbReference>
<dbReference type="AlphaFoldDB" id="A0A011VSU6"/>
<dbReference type="PATRIC" id="fig|1341156.4.peg.2627"/>
<dbReference type="PANTHER" id="PTHR43022:SF1">
    <property type="entry name" value="PROTEIN SMF"/>
    <property type="match status" value="1"/>
</dbReference>
<dbReference type="SUPFAM" id="SSF102405">
    <property type="entry name" value="MCP/YpsA-like"/>
    <property type="match status" value="1"/>
</dbReference>
<comment type="caution">
    <text evidence="3">The sequence shown here is derived from an EMBL/GenBank/DDBJ whole genome shotgun (WGS) entry which is preliminary data.</text>
</comment>
<dbReference type="NCBIfam" id="TIGR00732">
    <property type="entry name" value="dprA"/>
    <property type="match status" value="1"/>
</dbReference>
<protein>
    <submittedName>
        <fullName evidence="3">DNA processing protein DprA</fullName>
    </submittedName>
</protein>
<comment type="similarity">
    <text evidence="1">Belongs to the DprA/Smf family.</text>
</comment>
<dbReference type="InterPro" id="IPR057666">
    <property type="entry name" value="DrpA_SLOG"/>
</dbReference>
<evidence type="ECO:0000256" key="1">
    <source>
        <dbReference type="ARBA" id="ARBA00006525"/>
    </source>
</evidence>
<dbReference type="OrthoDB" id="9785707at2"/>
<dbReference type="Proteomes" id="UP000021369">
    <property type="component" value="Unassembled WGS sequence"/>
</dbReference>
<dbReference type="PANTHER" id="PTHR43022">
    <property type="entry name" value="PROTEIN SMF"/>
    <property type="match status" value="1"/>
</dbReference>
<gene>
    <name evidence="3" type="ORF">RASY3_15170</name>
</gene>
<sequence length="286" mass="31245">MSMTDKQALFALSLIYTPGKAGIDSLMQRYDDPVKLLYALQNDTDEDIPHSFSAAAKAFDFSLTEQIQSYCDERGIVVITRYDMDFPENLLDIDCPPLVLYCLGDKEVLKERSSLTIVGSREATPYSIDVAKYFSRTKAREGHTIISGFARGIDSAAHTGAIEAEGTTVAVLGCGIDYDYPKNSAELKNSIAQKGAVISEYHPLENPAKEYFTIRNRLIAGLSKAVLVVQAGVHSGSINTASHAISQGKDVYCIPPANIFNEIYKGQSVLLRDGAIPAFEPHDIIL</sequence>
<dbReference type="EMBL" id="JEOB01000004">
    <property type="protein sequence ID" value="EXM37693.1"/>
    <property type="molecule type" value="Genomic_DNA"/>
</dbReference>
<feature type="domain" description="Smf/DprA SLOG" evidence="2">
    <location>
        <begin position="78"/>
        <end position="285"/>
    </location>
</feature>
<reference evidence="3 4" key="1">
    <citation type="submission" date="2013-06" db="EMBL/GenBank/DDBJ databases">
        <title>Rumen cellulosomics: divergent fiber-degrading strategies revealed by comparative genome-wide analysis of six Ruminococcal strains.</title>
        <authorList>
            <person name="Dassa B."/>
            <person name="Borovok I."/>
            <person name="Lamed R."/>
            <person name="Flint H."/>
            <person name="Yeoman C.J."/>
            <person name="White B."/>
            <person name="Bayer E.A."/>
        </authorList>
    </citation>
    <scope>NUCLEOTIDE SEQUENCE [LARGE SCALE GENOMIC DNA]</scope>
    <source>
        <strain evidence="3 4">SY3</strain>
    </source>
</reference>
<keyword evidence="4" id="KW-1185">Reference proteome</keyword>
<evidence type="ECO:0000313" key="4">
    <source>
        <dbReference type="Proteomes" id="UP000021369"/>
    </source>
</evidence>